<organism evidence="2 3">
    <name type="scientific">Passalora fulva</name>
    <name type="common">Tomato leaf mold</name>
    <name type="synonym">Cladosporium fulvum</name>
    <dbReference type="NCBI Taxonomy" id="5499"/>
    <lineage>
        <taxon>Eukaryota</taxon>
        <taxon>Fungi</taxon>
        <taxon>Dikarya</taxon>
        <taxon>Ascomycota</taxon>
        <taxon>Pezizomycotina</taxon>
        <taxon>Dothideomycetes</taxon>
        <taxon>Dothideomycetidae</taxon>
        <taxon>Mycosphaerellales</taxon>
        <taxon>Mycosphaerellaceae</taxon>
        <taxon>Fulvia</taxon>
    </lineage>
</organism>
<dbReference type="OrthoDB" id="4364733at2759"/>
<proteinExistence type="predicted"/>
<gene>
    <name evidence="2" type="ORF">CLAFUR5_10491</name>
</gene>
<evidence type="ECO:0000313" key="3">
    <source>
        <dbReference type="Proteomes" id="UP000756132"/>
    </source>
</evidence>
<dbReference type="EMBL" id="CP090169">
    <property type="protein sequence ID" value="UJO20110.1"/>
    <property type="molecule type" value="Genomic_DNA"/>
</dbReference>
<dbReference type="GeneID" id="71990369"/>
<reference evidence="2" key="1">
    <citation type="submission" date="2021-12" db="EMBL/GenBank/DDBJ databases">
        <authorList>
            <person name="Zaccaron A."/>
            <person name="Stergiopoulos I."/>
        </authorList>
    </citation>
    <scope>NUCLEOTIDE SEQUENCE</scope>
    <source>
        <strain evidence="2">Race5_Kim</strain>
    </source>
</reference>
<name>A0A9Q8URU9_PASFU</name>
<dbReference type="Proteomes" id="UP000756132">
    <property type="component" value="Chromosome 7"/>
</dbReference>
<evidence type="ECO:0000256" key="1">
    <source>
        <dbReference type="SAM" id="MobiDB-lite"/>
    </source>
</evidence>
<feature type="region of interest" description="Disordered" evidence="1">
    <location>
        <begin position="1"/>
        <end position="41"/>
    </location>
</feature>
<keyword evidence="3" id="KW-1185">Reference proteome</keyword>
<sequence length="311" mass="34330">MSQGHTVSRKRIKLEDESDSDNDKKHVDAIQAPELQYGPIPSNEELMNRQRQQSHVGPMLAPAPMYYGAPPPLPGPMYYAAPPGPMYIPPPPMMPPPMPAYLSYEPPPPMVPSETMAAALNPDALPALVLKIAYRDPTGTARILLTSAYNSHGHAEAVAQRKTQHEVLDFDQYSKDAWHTLNTSHYTNLKSKQAHADTSFGTKLSALETLRKIGKTIVLSSGDCLQSEVRKQFQGDSCLPDTMKGILDSMEEEECLQAGENVLDVGKGELLDKAEWLARQWKSYCLAGEESFDDVLEALGYDNVTSEEDSD</sequence>
<dbReference type="AlphaFoldDB" id="A0A9Q8URU9"/>
<accession>A0A9Q8URU9</accession>
<protein>
    <submittedName>
        <fullName evidence="2">Uncharacterized protein</fullName>
    </submittedName>
</protein>
<evidence type="ECO:0000313" key="2">
    <source>
        <dbReference type="EMBL" id="UJO20110.1"/>
    </source>
</evidence>
<dbReference type="KEGG" id="ffu:CLAFUR5_10491"/>
<dbReference type="RefSeq" id="XP_047764476.1">
    <property type="nucleotide sequence ID" value="XM_047909639.1"/>
</dbReference>
<reference evidence="2" key="2">
    <citation type="journal article" date="2022" name="Microb. Genom.">
        <title>A chromosome-scale genome assembly of the tomato pathogen Cladosporium fulvum reveals a compartmentalized genome architecture and the presence of a dispensable chromosome.</title>
        <authorList>
            <person name="Zaccaron A.Z."/>
            <person name="Chen L.H."/>
            <person name="Samaras A."/>
            <person name="Stergiopoulos I."/>
        </authorList>
    </citation>
    <scope>NUCLEOTIDE SEQUENCE</scope>
    <source>
        <strain evidence="2">Race5_Kim</strain>
    </source>
</reference>